<proteinExistence type="predicted"/>
<dbReference type="Proteomes" id="UP000219546">
    <property type="component" value="Unassembled WGS sequence"/>
</dbReference>
<dbReference type="SUPFAM" id="SSF55729">
    <property type="entry name" value="Acyl-CoA N-acyltransferases (Nat)"/>
    <property type="match status" value="1"/>
</dbReference>
<keyword evidence="2" id="KW-0689">Ribosomal protein</keyword>
<organism evidence="2 3">
    <name type="scientific">Bacillus oleivorans</name>
    <dbReference type="NCBI Taxonomy" id="1448271"/>
    <lineage>
        <taxon>Bacteria</taxon>
        <taxon>Bacillati</taxon>
        <taxon>Bacillota</taxon>
        <taxon>Bacilli</taxon>
        <taxon>Bacillales</taxon>
        <taxon>Bacillaceae</taxon>
        <taxon>Bacillus</taxon>
    </lineage>
</organism>
<dbReference type="RefSeq" id="WP_097160141.1">
    <property type="nucleotide sequence ID" value="NZ_JBEPMQ010000011.1"/>
</dbReference>
<dbReference type="OrthoDB" id="9802340at2"/>
<feature type="domain" description="N-acetyltransferase" evidence="1">
    <location>
        <begin position="9"/>
        <end position="175"/>
    </location>
</feature>
<dbReference type="GO" id="GO:0016747">
    <property type="term" value="F:acyltransferase activity, transferring groups other than amino-acyl groups"/>
    <property type="evidence" value="ECO:0007669"/>
    <property type="project" value="InterPro"/>
</dbReference>
<keyword evidence="3" id="KW-1185">Reference proteome</keyword>
<evidence type="ECO:0000259" key="1">
    <source>
        <dbReference type="PROSITE" id="PS51186"/>
    </source>
</evidence>
<dbReference type="InterPro" id="IPR016181">
    <property type="entry name" value="Acyl_CoA_acyltransferase"/>
</dbReference>
<dbReference type="CDD" id="cd04301">
    <property type="entry name" value="NAT_SF"/>
    <property type="match status" value="1"/>
</dbReference>
<accession>A0A285D6P0</accession>
<dbReference type="EMBL" id="OAOP01000010">
    <property type="protein sequence ID" value="SNX74823.1"/>
    <property type="molecule type" value="Genomic_DNA"/>
</dbReference>
<dbReference type="PANTHER" id="PTHR43415">
    <property type="entry name" value="SPERMIDINE N(1)-ACETYLTRANSFERASE"/>
    <property type="match status" value="1"/>
</dbReference>
<dbReference type="Gene3D" id="3.40.630.30">
    <property type="match status" value="1"/>
</dbReference>
<sequence>MSKSINTAAIIRTAVLEDAQAILQIQKEVIAERDYLMSVPEEFNQTLDQQKNWIKKILDNERETILVAEIDNEIVGWIAFLSNSRKRLSHVGSFGIMIRKDYRERGIGRMLISELLSWAAHNPFIEKVSLGVFSTNTRAIALYKSMGFIEEGRKKKEVKVSETEYWDDILMYKLV</sequence>
<dbReference type="Pfam" id="PF00583">
    <property type="entry name" value="Acetyltransf_1"/>
    <property type="match status" value="1"/>
</dbReference>
<dbReference type="AlphaFoldDB" id="A0A285D6P0"/>
<reference evidence="2 3" key="1">
    <citation type="submission" date="2017-08" db="EMBL/GenBank/DDBJ databases">
        <authorList>
            <person name="de Groot N.N."/>
        </authorList>
    </citation>
    <scope>NUCLEOTIDE SEQUENCE [LARGE SCALE GENOMIC DNA]</scope>
    <source>
        <strain evidence="2 3">JC228</strain>
    </source>
</reference>
<dbReference type="InterPro" id="IPR000182">
    <property type="entry name" value="GNAT_dom"/>
</dbReference>
<evidence type="ECO:0000313" key="2">
    <source>
        <dbReference type="EMBL" id="SNX74823.1"/>
    </source>
</evidence>
<dbReference type="PANTHER" id="PTHR43415:SF3">
    <property type="entry name" value="GNAT-FAMILY ACETYLTRANSFERASE"/>
    <property type="match status" value="1"/>
</dbReference>
<protein>
    <submittedName>
        <fullName evidence="2">Ribosomal protein S18 acetylase RimI-like enzyme</fullName>
    </submittedName>
</protein>
<gene>
    <name evidence="2" type="ORF">SAMN05877753_110100</name>
</gene>
<keyword evidence="2" id="KW-0687">Ribonucleoprotein</keyword>
<dbReference type="PROSITE" id="PS51186">
    <property type="entry name" value="GNAT"/>
    <property type="match status" value="1"/>
</dbReference>
<dbReference type="GO" id="GO:0005840">
    <property type="term" value="C:ribosome"/>
    <property type="evidence" value="ECO:0007669"/>
    <property type="project" value="UniProtKB-KW"/>
</dbReference>
<name>A0A285D6P0_9BACI</name>
<evidence type="ECO:0000313" key="3">
    <source>
        <dbReference type="Proteomes" id="UP000219546"/>
    </source>
</evidence>